<reference evidence="1 2" key="1">
    <citation type="submission" date="2016-04" db="EMBL/GenBank/DDBJ databases">
        <title>Complete genome sequence of Bacillus oceanisediminis strain 2691.</title>
        <authorList>
            <person name="Jeong H."/>
            <person name="Kim H.J."/>
            <person name="Lee D.-W."/>
        </authorList>
    </citation>
    <scope>NUCLEOTIDE SEQUENCE [LARGE SCALE GENOMIC DNA]</scope>
    <source>
        <strain evidence="1 2">2691</strain>
    </source>
</reference>
<organism evidence="1 2">
    <name type="scientific">Cytobacillus oceanisediminis 2691</name>
    <dbReference type="NCBI Taxonomy" id="1196031"/>
    <lineage>
        <taxon>Bacteria</taxon>
        <taxon>Bacillati</taxon>
        <taxon>Bacillota</taxon>
        <taxon>Bacilli</taxon>
        <taxon>Bacillales</taxon>
        <taxon>Bacillaceae</taxon>
        <taxon>Cytobacillus</taxon>
    </lineage>
</organism>
<dbReference type="EMBL" id="CP015506">
    <property type="protein sequence ID" value="AND39030.1"/>
    <property type="molecule type" value="Genomic_DNA"/>
</dbReference>
<dbReference type="AlphaFoldDB" id="A0A160M8V1"/>
<protein>
    <recommendedName>
        <fullName evidence="3">Fur-regulated basic protein FbpA</fullName>
    </recommendedName>
</protein>
<proteinExistence type="predicted"/>
<evidence type="ECO:0000313" key="2">
    <source>
        <dbReference type="Proteomes" id="UP000077856"/>
    </source>
</evidence>
<gene>
    <name evidence="1" type="ORF">A361_07830</name>
</gene>
<dbReference type="STRING" id="1196031.A361_07830"/>
<evidence type="ECO:0008006" key="3">
    <source>
        <dbReference type="Google" id="ProtNLM"/>
    </source>
</evidence>
<dbReference type="KEGG" id="bon:A361_07830"/>
<name>A0A160M8V1_9BACI</name>
<dbReference type="Proteomes" id="UP000077856">
    <property type="component" value="Chromosome"/>
</dbReference>
<accession>A0A160M8V1</accession>
<evidence type="ECO:0000313" key="1">
    <source>
        <dbReference type="EMBL" id="AND39030.1"/>
    </source>
</evidence>
<sequence length="64" mass="7622">MGILYESVMQQKRNILIKRLSELNISKAQSGKRIHDCDYEELKYELLLASFREINTEATQNNWF</sequence>